<dbReference type="InterPro" id="IPR056305">
    <property type="entry name" value="Ig_CFAP65_10th"/>
</dbReference>
<dbReference type="GO" id="GO:0005737">
    <property type="term" value="C:cytoplasm"/>
    <property type="evidence" value="ECO:0007669"/>
    <property type="project" value="UniProtKB-SubCell"/>
</dbReference>
<name>A0ABD1ZNC6_9MARC</name>
<dbReference type="InterPro" id="IPR013783">
    <property type="entry name" value="Ig-like_fold"/>
</dbReference>
<keyword evidence="7" id="KW-1185">Reference proteome</keyword>
<dbReference type="Proteomes" id="UP001605036">
    <property type="component" value="Unassembled WGS sequence"/>
</dbReference>
<dbReference type="InterPro" id="IPR058536">
    <property type="entry name" value="Ig_CFAP65_4th"/>
</dbReference>
<feature type="compositionally biased region" description="Basic and acidic residues" evidence="1">
    <location>
        <begin position="1802"/>
        <end position="1818"/>
    </location>
</feature>
<proteinExistence type="predicted"/>
<dbReference type="Pfam" id="PF24291">
    <property type="entry name" value="Ig_CFAP65"/>
    <property type="match status" value="1"/>
</dbReference>
<feature type="domain" description="CFAP65 tenth Ig-like" evidence="2">
    <location>
        <begin position="1364"/>
        <end position="1478"/>
    </location>
</feature>
<dbReference type="Pfam" id="PF24507">
    <property type="entry name" value="Ig_CFAP65_4th"/>
    <property type="match status" value="1"/>
</dbReference>
<dbReference type="InterPro" id="IPR052614">
    <property type="entry name" value="CFAP65"/>
</dbReference>
<gene>
    <name evidence="6" type="ORF">R1flu_020558</name>
</gene>
<organism evidence="6 7">
    <name type="scientific">Riccia fluitans</name>
    <dbReference type="NCBI Taxonomy" id="41844"/>
    <lineage>
        <taxon>Eukaryota</taxon>
        <taxon>Viridiplantae</taxon>
        <taxon>Streptophyta</taxon>
        <taxon>Embryophyta</taxon>
        <taxon>Marchantiophyta</taxon>
        <taxon>Marchantiopsida</taxon>
        <taxon>Marchantiidae</taxon>
        <taxon>Marchantiales</taxon>
        <taxon>Ricciaceae</taxon>
        <taxon>Riccia</taxon>
    </lineage>
</organism>
<evidence type="ECO:0000256" key="1">
    <source>
        <dbReference type="SAM" id="MobiDB-lite"/>
    </source>
</evidence>
<protein>
    <submittedName>
        <fullName evidence="6">Uncharacterized protein</fullName>
    </submittedName>
</protein>
<evidence type="ECO:0000259" key="2">
    <source>
        <dbReference type="Pfam" id="PF24291"/>
    </source>
</evidence>
<feature type="region of interest" description="Disordered" evidence="1">
    <location>
        <begin position="517"/>
        <end position="556"/>
    </location>
</feature>
<dbReference type="Pfam" id="PF25249">
    <property type="entry name" value="Ig_CFAP65_7th"/>
    <property type="match status" value="1"/>
</dbReference>
<evidence type="ECO:0000259" key="5">
    <source>
        <dbReference type="Pfam" id="PF25249"/>
    </source>
</evidence>
<evidence type="ECO:0000313" key="6">
    <source>
        <dbReference type="EMBL" id="KAL2652430.1"/>
    </source>
</evidence>
<evidence type="ECO:0000313" key="7">
    <source>
        <dbReference type="Proteomes" id="UP001605036"/>
    </source>
</evidence>
<dbReference type="InterPro" id="IPR057470">
    <property type="entry name" value="Ig_CFAP65_7th"/>
</dbReference>
<dbReference type="Gene3D" id="2.60.40.10">
    <property type="entry name" value="Immunoglobulins"/>
    <property type="match status" value="9"/>
</dbReference>
<sequence>MEPTLPSQRFAHTKPVAVQKSQARDQRRVSMKLDCVDCIEYLMWDPGQEYKRTFVIRNIATKNQTVRWEPPVSPYFEVVFQEPHARLGPNMIAAISIIFRPAKLENYESSVTFRTQRGQFTLELKGPLPRIDLGIPDLIDFNYGPVHDITERTFMMKNTSDITVTYEWMVEPPFSIHPSSASIQKGKSEMVYCRFLPEKAAAFSTKAICCTYLGVAAEMKMKGIGKYSFLAVPNPLLEFGEIMNRTSKELSIIVTNISIVPAKFYVKKVDNPLFVTDCSFTVIPMQGMIKANKSFTFKVIFNPITAGTFSLEKFEVHTCQMVRASFSCSGTAARPVVRLSTFTLDFGSVEAGGYISRSVLLDNQSIIPVYFQFMTDEMRVFEFVQARAVCRPKRAIMITIHFRPFVIGNYYRRIICVIQDQHALYCDLLGTCYKVALKAPTLMQYHVDQHREMLKTSSVEIEAAEDQSAAAFPSKKSILANIRPYFTASTTSPKRLKKGLNGSEWVDDAWHAMLEHPEETEAKSKKPDEDTSPKPFSKYQDGKHVNFEPGSNPHHTDKYAAGAADLANIYLNPEQGHSARGPRHRTSAQQRELAKQLLAADVVDEFGPNNIDTDGVPYRRKSRLDSRYLVFSKTWQRGMEGYKRMYHHEIWDEYFIGRMEYWEPITIDSQVLDFGMSPCMQLSEPQFLHVTNNLQTPVTLLWLVPRPPRVGEFTGFKPKPPPGKLERLINMQKDDPGVKNTEIFHVVPDKAIVPVGGSYTFSVIFEPKAPNNHYCQHLHFFAWTPSPDRVIPPWSMTVCAAGHSFVMAAQEFPPEFSVTKTKINFPPTLRGFSVYQTIVLGNHNATVPLSFIFELDSLLPEFVVKPEQGLIPPGDFQLLTFRYDAGEPQKLVDKVRCVLNHSTIDNLTFTLNASSHVPKLVLEKNGVICFKPTAVGTRATLYFILRNESAIATEFEFQVPAKLAETFIIKPVAGLLRTGESVNVSICFLPQKPHLYYCKIPCRAFAHVEKCYIQENGMAIENVQTREINRITLIANGEGIEESIKIEPMFIDYKFIVVGQPHKAKVVLRNVSAGSLKYALALYPRKGKKEDCTINFDRSQGQLHGHTQFIVWITFHAYKESAFEFDLVCSTYLPQQEMPQHVNLLPDSDPLKYMSEEATPTGLVPGNRAYALLTAVSKYPVMSIAACRSEGLSCPQLWRELQVRKLNKTLSLGRMPVYESGQPVQEDLFCVGHPVDHKRTFVFDFGAQLVSTNQSIMDLVIRSGNELPLSWRVRFWNDPEVDIENWVVPPDPTSEERRYMTIRKFNLFHVEPRQGYIHPGEEQYLRFRYCHMMEGEHILPIIIEVQHGRTVHLELRGRSMPEPPRVLIMDVELHHLKPGTVGELNPPYQCVELCNRGPVDIDYELDTTALDKLRRNNYNFQVLSCQNPSGVVPALQSILLNWVFQPLQPIPYEASIPISVPGGEGRVLRLAGRGVNPSDKGEVMDIQRWANEPPNLGKTYNWPDVPVILSTEYMDFGRVFELSDTHRLIAIQGLVDDYKVKFTWFNSAAAEQNVRGTFQVFPQSGIIEPRQQVLCKIQFTAGVQPQIFETSLILATERLPLDSDEILHLPPGTPPMDPQEVLVDTWPKRLTMGFETRFFRHHCVIERFTRTAKLHMTNDARYKLERLEENRDIERLKQLEKENLSFSPPPPVFNHLHLTVGSRIVMKVVDNTTEDLLSAEERVSYLLPEKTEWEVHTELAFGIMMELLQEALHDEMKKSSFEDLETDGIMTFEKFKFPRRSESPKIEDDFDGLAEGELPPNEYRRNYDHPPDYVKEDSSEKLEDPKFIPFIKLLTKKECGEVNVDDPSDWRMQAMHLQHKRHQTPYSKPLKQASYPSDRARDMVYNVMEDWLFFIVKDLFESEN</sequence>
<dbReference type="Pfam" id="PF24816">
    <property type="entry name" value="Ig_CFAP65__9th"/>
    <property type="match status" value="1"/>
</dbReference>
<feature type="domain" description="CFAP65 seventh Ig-like" evidence="5">
    <location>
        <begin position="921"/>
        <end position="1015"/>
    </location>
</feature>
<dbReference type="InterPro" id="IPR056344">
    <property type="entry name" value="Ig_CFAP65-like_9th"/>
</dbReference>
<feature type="domain" description="CFAP65-like ninth Ig-like" evidence="4">
    <location>
        <begin position="1180"/>
        <end position="1357"/>
    </location>
</feature>
<feature type="compositionally biased region" description="Basic and acidic residues" evidence="1">
    <location>
        <begin position="517"/>
        <end position="532"/>
    </location>
</feature>
<comment type="caution">
    <text evidence="6">The sequence shown here is derived from an EMBL/GenBank/DDBJ whole genome shotgun (WGS) entry which is preliminary data.</text>
</comment>
<dbReference type="PANTHER" id="PTHR46127:SF1">
    <property type="entry name" value="CILIA- AND FLAGELLA-ASSOCIATED PROTEIN 65"/>
    <property type="match status" value="1"/>
</dbReference>
<dbReference type="PANTHER" id="PTHR46127">
    <property type="entry name" value="CILIA- AND FLAGELLA-ASSOCIATED PROTEIN 65"/>
    <property type="match status" value="1"/>
</dbReference>
<reference evidence="6 7" key="1">
    <citation type="submission" date="2024-09" db="EMBL/GenBank/DDBJ databases">
        <title>Chromosome-scale assembly of Riccia fluitans.</title>
        <authorList>
            <person name="Paukszto L."/>
            <person name="Sawicki J."/>
            <person name="Karawczyk K."/>
            <person name="Piernik-Szablinska J."/>
            <person name="Szczecinska M."/>
            <person name="Mazdziarz M."/>
        </authorList>
    </citation>
    <scope>NUCLEOTIDE SEQUENCE [LARGE SCALE GENOMIC DNA]</scope>
    <source>
        <strain evidence="6">Rf_01</strain>
        <tissue evidence="6">Aerial parts of the thallus</tissue>
    </source>
</reference>
<evidence type="ECO:0000259" key="3">
    <source>
        <dbReference type="Pfam" id="PF24507"/>
    </source>
</evidence>
<dbReference type="GO" id="GO:0031514">
    <property type="term" value="C:motile cilium"/>
    <property type="evidence" value="ECO:0007669"/>
    <property type="project" value="UniProtKB-SubCell"/>
</dbReference>
<feature type="domain" description="CFAP65 fourth Ig-like" evidence="3">
    <location>
        <begin position="344"/>
        <end position="434"/>
    </location>
</feature>
<dbReference type="EMBL" id="JBHFFA010000001">
    <property type="protein sequence ID" value="KAL2652430.1"/>
    <property type="molecule type" value="Genomic_DNA"/>
</dbReference>
<evidence type="ECO:0000259" key="4">
    <source>
        <dbReference type="Pfam" id="PF24816"/>
    </source>
</evidence>
<accession>A0ABD1ZNC6</accession>
<feature type="region of interest" description="Disordered" evidence="1">
    <location>
        <begin position="1786"/>
        <end position="1818"/>
    </location>
</feature>